<name>A0ABR1PK86_DIAER</name>
<evidence type="ECO:0000256" key="2">
    <source>
        <dbReference type="SAM" id="MobiDB-lite"/>
    </source>
</evidence>
<keyword evidence="1" id="KW-0175">Coiled coil</keyword>
<dbReference type="EMBL" id="JAKNSF020000006">
    <property type="protein sequence ID" value="KAK7738138.1"/>
    <property type="molecule type" value="Genomic_DNA"/>
</dbReference>
<evidence type="ECO:0000256" key="1">
    <source>
        <dbReference type="SAM" id="Coils"/>
    </source>
</evidence>
<feature type="compositionally biased region" description="Polar residues" evidence="2">
    <location>
        <begin position="201"/>
        <end position="210"/>
    </location>
</feature>
<protein>
    <submittedName>
        <fullName evidence="3">Uncharacterized protein</fullName>
    </submittedName>
</protein>
<feature type="compositionally biased region" description="Polar residues" evidence="2">
    <location>
        <begin position="258"/>
        <end position="271"/>
    </location>
</feature>
<evidence type="ECO:0000313" key="4">
    <source>
        <dbReference type="Proteomes" id="UP001430848"/>
    </source>
</evidence>
<feature type="compositionally biased region" description="Polar residues" evidence="2">
    <location>
        <begin position="222"/>
        <end position="239"/>
    </location>
</feature>
<comment type="caution">
    <text evidence="3">The sequence shown here is derived from an EMBL/GenBank/DDBJ whole genome shotgun (WGS) entry which is preliminary data.</text>
</comment>
<organism evidence="3 4">
    <name type="scientific">Diaporthe eres</name>
    <name type="common">Phomopsis oblonga</name>
    <dbReference type="NCBI Taxonomy" id="83184"/>
    <lineage>
        <taxon>Eukaryota</taxon>
        <taxon>Fungi</taxon>
        <taxon>Dikarya</taxon>
        <taxon>Ascomycota</taxon>
        <taxon>Pezizomycotina</taxon>
        <taxon>Sordariomycetes</taxon>
        <taxon>Sordariomycetidae</taxon>
        <taxon>Diaporthales</taxon>
        <taxon>Diaporthaceae</taxon>
        <taxon>Diaporthe</taxon>
        <taxon>Diaporthe eres species complex</taxon>
    </lineage>
</organism>
<feature type="compositionally biased region" description="Low complexity" evidence="2">
    <location>
        <begin position="283"/>
        <end position="295"/>
    </location>
</feature>
<sequence>MSTKKAEIVRLFEEQCSKEAETMKAVYELKCLKVEAKYETKKKQAYRDLKQQEQKELDEIERIYEAGMEPIKVRHAEKLSEIRERYRTAAPESGFHASAVSQTPSSPTVVTVSLRIAGQQQAQAGNENNTGASNRCIDNPQESGDETDSSIPAIVPKATNKAKSTLGSKKRKRVPGMFDSDDEEPDFSQNENKDEQDDTSDVSFPGSQEGPSGRALKAFRRPSTQKPGRNNASFNSPTETKTHTRPKEVGNVFDTRNRATSSSRNTDSQTEGGDEDEDIGSAPGSTTQQSPTGSTRAWQVQDDREGLACVKPLLARGFLELASTPDEKQIRKTYTSYKIWAGEEA</sequence>
<reference evidence="3 4" key="1">
    <citation type="submission" date="2024-02" db="EMBL/GenBank/DDBJ databases">
        <title>De novo assembly and annotation of 12 fungi associated with fruit tree decline syndrome in Ontario, Canada.</title>
        <authorList>
            <person name="Sulman M."/>
            <person name="Ellouze W."/>
            <person name="Ilyukhin E."/>
        </authorList>
    </citation>
    <scope>NUCLEOTIDE SEQUENCE [LARGE SCALE GENOMIC DNA]</scope>
    <source>
        <strain evidence="3 4">M169</strain>
    </source>
</reference>
<evidence type="ECO:0000313" key="3">
    <source>
        <dbReference type="EMBL" id="KAK7738138.1"/>
    </source>
</evidence>
<dbReference type="Proteomes" id="UP001430848">
    <property type="component" value="Unassembled WGS sequence"/>
</dbReference>
<gene>
    <name evidence="3" type="ORF">SLS63_002471</name>
</gene>
<feature type="region of interest" description="Disordered" evidence="2">
    <location>
        <begin position="120"/>
        <end position="301"/>
    </location>
</feature>
<feature type="compositionally biased region" description="Low complexity" evidence="2">
    <location>
        <begin position="120"/>
        <end position="132"/>
    </location>
</feature>
<keyword evidence="4" id="KW-1185">Reference proteome</keyword>
<feature type="coiled-coil region" evidence="1">
    <location>
        <begin position="35"/>
        <end position="63"/>
    </location>
</feature>
<accession>A0ABR1PK86</accession>
<proteinExistence type="predicted"/>